<dbReference type="RefSeq" id="WP_133184172.1">
    <property type="nucleotide sequence ID" value="NZ_SMOD01000013.1"/>
</dbReference>
<dbReference type="AlphaFoldDB" id="A0A4R5LCZ3"/>
<dbReference type="Proteomes" id="UP000295606">
    <property type="component" value="Unassembled WGS sequence"/>
</dbReference>
<name>A0A4R5LCZ3_9BURK</name>
<accession>A0A4R5LCZ3</accession>
<proteinExistence type="predicted"/>
<comment type="caution">
    <text evidence="2">The sequence shown here is derived from an EMBL/GenBank/DDBJ whole genome shotgun (WGS) entry which is preliminary data.</text>
</comment>
<gene>
    <name evidence="2" type="ORF">E1N52_18320</name>
</gene>
<evidence type="ECO:0000256" key="1">
    <source>
        <dbReference type="SAM" id="MobiDB-lite"/>
    </source>
</evidence>
<evidence type="ECO:0000313" key="2">
    <source>
        <dbReference type="EMBL" id="TDG06748.1"/>
    </source>
</evidence>
<feature type="region of interest" description="Disordered" evidence="1">
    <location>
        <begin position="1"/>
        <end position="32"/>
    </location>
</feature>
<dbReference type="EMBL" id="SMOD01000013">
    <property type="protein sequence ID" value="TDG06748.1"/>
    <property type="molecule type" value="Genomic_DNA"/>
</dbReference>
<sequence>MAERTIGCQPGAGREVHAQGARSRRSDRADATHVVRKQDVRVRRTLARMPRHAFTGIDGFTGGWLVLRAKGGGAAGPCRQKA</sequence>
<reference evidence="2 3" key="1">
    <citation type="submission" date="2019-03" db="EMBL/GenBank/DDBJ databases">
        <title>Paraburkholderia sp. isolated from native Mimosa gymnas in Guartela State Park, Brazil.</title>
        <authorList>
            <person name="Paulitsch F."/>
            <person name="Hungria M."/>
            <person name="Delamuta J.R.M."/>
            <person name="Ribeiro R.A."/>
            <person name="Dall'Agnol R."/>
            <person name="Silva J.S.B."/>
        </authorList>
    </citation>
    <scope>NUCLEOTIDE SEQUENCE [LARGE SCALE GENOMIC DNA]</scope>
    <source>
        <strain evidence="2 3">CNPSo 3008</strain>
    </source>
</reference>
<protein>
    <submittedName>
        <fullName evidence="2">Uncharacterized protein</fullName>
    </submittedName>
</protein>
<organism evidence="2 3">
    <name type="scientific">Paraburkholderia guartelaensis</name>
    <dbReference type="NCBI Taxonomy" id="2546446"/>
    <lineage>
        <taxon>Bacteria</taxon>
        <taxon>Pseudomonadati</taxon>
        <taxon>Pseudomonadota</taxon>
        <taxon>Betaproteobacteria</taxon>
        <taxon>Burkholderiales</taxon>
        <taxon>Burkholderiaceae</taxon>
        <taxon>Paraburkholderia</taxon>
    </lineage>
</organism>
<evidence type="ECO:0000313" key="3">
    <source>
        <dbReference type="Proteomes" id="UP000295606"/>
    </source>
</evidence>